<evidence type="ECO:0000313" key="4">
    <source>
        <dbReference type="Proteomes" id="UP000694388"/>
    </source>
</evidence>
<dbReference type="Gene3D" id="3.30.1360.230">
    <property type="entry name" value="Sufu, C-terminal domain"/>
    <property type="match status" value="1"/>
</dbReference>
<dbReference type="AlphaFoldDB" id="A0A8C4Q254"/>
<sequence length="514" mass="55505">MASERRGVGVTTPLGLQAIYQECRRLYPSQPNPLQVTAIVKYWLGGPDPLDYVSMYRCPGAAQPTVPEHWHYISLGLSDLYGDGRVHPRGAPDRPSGFGFELTFRLKKEPDETGPPTWPAELMQALARYVFHSENTLCAGDHVSWHAPLDGNESRIQHMLLTSDPQLQPLRTPLGTVAFLQIVGVCQEELQAAQRWNGVGMLHLLASTPCTGGAWLITDMRRGESLFEINPTQQERIEQGVQTEGSNLSGVSARCCWEDESLPGADGHDIGSPILDSIPPRLGAEGAEAPWLRLDNSTSNESQQWGWEGQRAGRRSVGESEASVPPVPHELVRTRTIAAVSLRFNLEAGLLLPLALRGRILHGRHFTFKSIAGDAAITMVASGVEGAFVGPECPYAAHGPWLQSALLSGSAADCIQRIRGVSSGALQQAVNYLIMGDHLVSLPLGSAALVRPLTPGAPGRCGRPATRTWPGSLPRSLPSANLPSRAEGAMKISRSISFWGIYVCVRVSVGPVSK</sequence>
<feature type="domain" description="Suppressor of fused C-terminal" evidence="2">
    <location>
        <begin position="235"/>
        <end position="417"/>
    </location>
</feature>
<dbReference type="InterPro" id="IPR037181">
    <property type="entry name" value="SUFU_N"/>
</dbReference>
<reference evidence="3" key="1">
    <citation type="submission" date="2025-08" db="UniProtKB">
        <authorList>
            <consortium name="Ensembl"/>
        </authorList>
    </citation>
    <scope>IDENTIFICATION</scope>
</reference>
<evidence type="ECO:0000313" key="3">
    <source>
        <dbReference type="Ensembl" id="ENSEBUP00000008805.1"/>
    </source>
</evidence>
<keyword evidence="4" id="KW-1185">Reference proteome</keyword>
<accession>A0A8C4Q254</accession>
<feature type="domain" description="Suppressor of fused-like" evidence="1">
    <location>
        <begin position="46"/>
        <end position="222"/>
    </location>
</feature>
<evidence type="ECO:0008006" key="5">
    <source>
        <dbReference type="Google" id="ProtNLM"/>
    </source>
</evidence>
<dbReference type="Proteomes" id="UP000694388">
    <property type="component" value="Unplaced"/>
</dbReference>
<reference evidence="3" key="2">
    <citation type="submission" date="2025-09" db="UniProtKB">
        <authorList>
            <consortium name="Ensembl"/>
        </authorList>
    </citation>
    <scope>IDENTIFICATION</scope>
</reference>
<name>A0A8C4Q254_EPTBU</name>
<dbReference type="PANTHER" id="PTHR10928">
    <property type="entry name" value="SUPPRESSOR OF FUSED"/>
    <property type="match status" value="1"/>
</dbReference>
<dbReference type="PANTHER" id="PTHR10928:SF2">
    <property type="entry name" value="SUPPRESSOR OF FUSED HOMOLOG"/>
    <property type="match status" value="1"/>
</dbReference>
<dbReference type="Ensembl" id="ENSEBUT00000009317.1">
    <property type="protein sequence ID" value="ENSEBUP00000008805.1"/>
    <property type="gene ID" value="ENSEBUG00000005679.1"/>
</dbReference>
<organism evidence="3 4">
    <name type="scientific">Eptatretus burgeri</name>
    <name type="common">Inshore hagfish</name>
    <dbReference type="NCBI Taxonomy" id="7764"/>
    <lineage>
        <taxon>Eukaryota</taxon>
        <taxon>Metazoa</taxon>
        <taxon>Chordata</taxon>
        <taxon>Craniata</taxon>
        <taxon>Vertebrata</taxon>
        <taxon>Cyclostomata</taxon>
        <taxon>Myxini</taxon>
        <taxon>Myxiniformes</taxon>
        <taxon>Myxinidae</taxon>
        <taxon>Eptatretinae</taxon>
        <taxon>Eptatretus</taxon>
    </lineage>
</organism>
<dbReference type="GO" id="GO:0005634">
    <property type="term" value="C:nucleus"/>
    <property type="evidence" value="ECO:0007669"/>
    <property type="project" value="TreeGrafter"/>
</dbReference>
<dbReference type="Pfam" id="PF12470">
    <property type="entry name" value="SUFU_C"/>
    <property type="match status" value="1"/>
</dbReference>
<proteinExistence type="predicted"/>
<dbReference type="InterPro" id="IPR007768">
    <property type="entry name" value="Suppressor_of_fused"/>
</dbReference>
<dbReference type="GeneTree" id="ENSGT00390000009747"/>
<dbReference type="InterPro" id="IPR020941">
    <property type="entry name" value="SUFU-like_domain"/>
</dbReference>
<dbReference type="SUPFAM" id="SSF103359">
    <property type="entry name" value="Suppressor of Fused, N-terminal domain"/>
    <property type="match status" value="1"/>
</dbReference>
<evidence type="ECO:0000259" key="2">
    <source>
        <dbReference type="Pfam" id="PF12470"/>
    </source>
</evidence>
<protein>
    <recommendedName>
        <fullName evidence="5">Suppressor of fused homolog</fullName>
    </recommendedName>
</protein>
<dbReference type="InterPro" id="IPR038489">
    <property type="entry name" value="SUFU_C_sf"/>
</dbReference>
<dbReference type="InterPro" id="IPR024314">
    <property type="entry name" value="SUFU_C"/>
</dbReference>
<dbReference type="GO" id="GO:0005737">
    <property type="term" value="C:cytoplasm"/>
    <property type="evidence" value="ECO:0007669"/>
    <property type="project" value="TreeGrafter"/>
</dbReference>
<evidence type="ECO:0000259" key="1">
    <source>
        <dbReference type="Pfam" id="PF05076"/>
    </source>
</evidence>
<dbReference type="Pfam" id="PF05076">
    <property type="entry name" value="SUFU"/>
    <property type="match status" value="1"/>
</dbReference>